<dbReference type="EMBL" id="VGLS01000135">
    <property type="protein sequence ID" value="MBM3223386.1"/>
    <property type="molecule type" value="Genomic_DNA"/>
</dbReference>
<dbReference type="Proteomes" id="UP000712673">
    <property type="component" value="Unassembled WGS sequence"/>
</dbReference>
<organism evidence="1 2">
    <name type="scientific">Tectimicrobiota bacterium</name>
    <dbReference type="NCBI Taxonomy" id="2528274"/>
    <lineage>
        <taxon>Bacteria</taxon>
        <taxon>Pseudomonadati</taxon>
        <taxon>Nitrospinota/Tectimicrobiota group</taxon>
        <taxon>Candidatus Tectimicrobiota</taxon>
    </lineage>
</organism>
<reference evidence="1" key="1">
    <citation type="submission" date="2019-03" db="EMBL/GenBank/DDBJ databases">
        <title>Lake Tanganyika Metagenome-Assembled Genomes (MAGs).</title>
        <authorList>
            <person name="Tran P."/>
        </authorList>
    </citation>
    <scope>NUCLEOTIDE SEQUENCE</scope>
    <source>
        <strain evidence="1">K_DeepCast_65m_m2_066</strain>
    </source>
</reference>
<evidence type="ECO:0000313" key="1">
    <source>
        <dbReference type="EMBL" id="MBM3223386.1"/>
    </source>
</evidence>
<sequence>MLVGAYALAAHGLPRATGAMDLSMRCSDDKAQRVWRALQRFGAPLTDVTLDDFNTPHTVLQIGVAPQCVNRTLAGVPEDEKKLLLYGNAMRIYKL</sequence>
<dbReference type="AlphaFoldDB" id="A0A937VYF8"/>
<proteinExistence type="predicted"/>
<evidence type="ECO:0000313" key="2">
    <source>
        <dbReference type="Proteomes" id="UP000712673"/>
    </source>
</evidence>
<accession>A0A937VYF8</accession>
<comment type="caution">
    <text evidence="1">The sequence shown here is derived from an EMBL/GenBank/DDBJ whole genome shotgun (WGS) entry which is preliminary data.</text>
</comment>
<gene>
    <name evidence="1" type="ORF">FJZ47_06255</name>
</gene>
<name>A0A937VYF8_UNCTE</name>
<protein>
    <submittedName>
        <fullName evidence="1">Uncharacterized protein</fullName>
    </submittedName>
</protein>